<gene>
    <name evidence="4" type="ordered locus">SAR116_1591</name>
</gene>
<organism evidence="4 5">
    <name type="scientific">Puniceispirillum marinum (strain IMCC1322)</name>
    <dbReference type="NCBI Taxonomy" id="488538"/>
    <lineage>
        <taxon>Bacteria</taxon>
        <taxon>Pseudomonadati</taxon>
        <taxon>Pseudomonadota</taxon>
        <taxon>Alphaproteobacteria</taxon>
        <taxon>Candidatus Puniceispirillales</taxon>
        <taxon>Candidatus Puniceispirillaceae</taxon>
        <taxon>Candidatus Puniceispirillum</taxon>
    </lineage>
</organism>
<evidence type="ECO:0000259" key="3">
    <source>
        <dbReference type="PROSITE" id="PS51186"/>
    </source>
</evidence>
<dbReference type="InterPro" id="IPR050680">
    <property type="entry name" value="YpeA/RimI_acetyltransf"/>
</dbReference>
<dbReference type="STRING" id="488538.SAR116_1591"/>
<evidence type="ECO:0000313" key="5">
    <source>
        <dbReference type="Proteomes" id="UP000007460"/>
    </source>
</evidence>
<protein>
    <submittedName>
        <fullName evidence="4">GCN5-related N-acetyltransferase</fullName>
        <ecNumber evidence="4">2.3.1.267</ecNumber>
    </submittedName>
</protein>
<feature type="domain" description="N-acetyltransferase" evidence="3">
    <location>
        <begin position="4"/>
        <end position="151"/>
    </location>
</feature>
<dbReference type="InterPro" id="IPR016181">
    <property type="entry name" value="Acyl_CoA_acyltransferase"/>
</dbReference>
<dbReference type="GO" id="GO:0008999">
    <property type="term" value="F:protein-N-terminal-alanine acetyltransferase activity"/>
    <property type="evidence" value="ECO:0007669"/>
    <property type="project" value="UniProtKB-EC"/>
</dbReference>
<name>D5BU87_PUNMI</name>
<keyword evidence="2 4" id="KW-0012">Acyltransferase</keyword>
<dbReference type="SUPFAM" id="SSF55729">
    <property type="entry name" value="Acyl-CoA N-acyltransferases (Nat)"/>
    <property type="match status" value="1"/>
</dbReference>
<dbReference type="HOGENOM" id="CLU_013985_23_2_5"/>
<dbReference type="PANTHER" id="PTHR43420">
    <property type="entry name" value="ACETYLTRANSFERASE"/>
    <property type="match status" value="1"/>
</dbReference>
<sequence length="154" mass="16620">MPLMSLITLAPAHEAAIADLDASLFERPFTADALASLFASPAFTGYALVDEAGDIMSYILMNQVLDEAEILSLGTARAEQAKGHACQLLNDTCAVLLERGVCRIYLDVAEANRPARALYARCGFVESGRRLGYYGTAPHRQDAIIMSKALKGIR</sequence>
<evidence type="ECO:0000256" key="2">
    <source>
        <dbReference type="ARBA" id="ARBA00023315"/>
    </source>
</evidence>
<dbReference type="Pfam" id="PF00583">
    <property type="entry name" value="Acetyltransf_1"/>
    <property type="match status" value="1"/>
</dbReference>
<dbReference type="InterPro" id="IPR000182">
    <property type="entry name" value="GNAT_dom"/>
</dbReference>
<dbReference type="Gene3D" id="3.40.630.30">
    <property type="match status" value="1"/>
</dbReference>
<dbReference type="AlphaFoldDB" id="D5BU87"/>
<dbReference type="eggNOG" id="COG0456">
    <property type="taxonomic scope" value="Bacteria"/>
</dbReference>
<dbReference type="PANTHER" id="PTHR43420:SF44">
    <property type="entry name" value="ACETYLTRANSFERASE YPEA"/>
    <property type="match status" value="1"/>
</dbReference>
<keyword evidence="5" id="KW-1185">Reference proteome</keyword>
<accession>D5BU87</accession>
<evidence type="ECO:0000313" key="4">
    <source>
        <dbReference type="EMBL" id="ADE39834.1"/>
    </source>
</evidence>
<reference evidence="4 5" key="1">
    <citation type="journal article" date="2010" name="J. Bacteriol.">
        <title>Complete genome sequence of "Candidatus Puniceispirillum marinum" IMCC1322, a representative of the SAR116 clade in the Alphaproteobacteria.</title>
        <authorList>
            <person name="Oh H.M."/>
            <person name="Kwon K.K."/>
            <person name="Kang I."/>
            <person name="Kang S.G."/>
            <person name="Lee J.H."/>
            <person name="Kim S.J."/>
            <person name="Cho J.C."/>
        </authorList>
    </citation>
    <scope>NUCLEOTIDE SEQUENCE [LARGE SCALE GENOMIC DNA]</scope>
    <source>
        <strain evidence="4 5">IMCC1322</strain>
    </source>
</reference>
<dbReference type="OrthoDB" id="9804026at2"/>
<keyword evidence="1 4" id="KW-0808">Transferase</keyword>
<dbReference type="PROSITE" id="PS51186">
    <property type="entry name" value="GNAT"/>
    <property type="match status" value="1"/>
</dbReference>
<dbReference type="EMBL" id="CP001751">
    <property type="protein sequence ID" value="ADE39834.1"/>
    <property type="molecule type" value="Genomic_DNA"/>
</dbReference>
<dbReference type="Proteomes" id="UP000007460">
    <property type="component" value="Chromosome"/>
</dbReference>
<proteinExistence type="predicted"/>
<dbReference type="EC" id="2.3.1.267" evidence="4"/>
<evidence type="ECO:0000256" key="1">
    <source>
        <dbReference type="ARBA" id="ARBA00022679"/>
    </source>
</evidence>
<dbReference type="KEGG" id="apb:SAR116_1591"/>